<organism evidence="9 10">
    <name type="scientific">Sphingomonas aliaeris</name>
    <dbReference type="NCBI Taxonomy" id="2759526"/>
    <lineage>
        <taxon>Bacteria</taxon>
        <taxon>Pseudomonadati</taxon>
        <taxon>Pseudomonadota</taxon>
        <taxon>Alphaproteobacteria</taxon>
        <taxon>Sphingomonadales</taxon>
        <taxon>Sphingomonadaceae</taxon>
        <taxon>Sphingomonas</taxon>
    </lineage>
</organism>
<feature type="transmembrane region" description="Helical" evidence="7">
    <location>
        <begin position="63"/>
        <end position="82"/>
    </location>
</feature>
<dbReference type="KEGG" id="sari:H5J25_04245"/>
<evidence type="ECO:0000256" key="4">
    <source>
        <dbReference type="ARBA" id="ARBA00022692"/>
    </source>
</evidence>
<dbReference type="NCBIfam" id="TIGR01297">
    <property type="entry name" value="CDF"/>
    <property type="match status" value="1"/>
</dbReference>
<dbReference type="GO" id="GO:0016020">
    <property type="term" value="C:membrane"/>
    <property type="evidence" value="ECO:0007669"/>
    <property type="project" value="UniProtKB-SubCell"/>
</dbReference>
<keyword evidence="6 7" id="KW-0472">Membrane</keyword>
<dbReference type="InterPro" id="IPR050291">
    <property type="entry name" value="CDF_Transporter"/>
</dbReference>
<name>A0A974NXQ2_9SPHN</name>
<evidence type="ECO:0000256" key="3">
    <source>
        <dbReference type="ARBA" id="ARBA00022448"/>
    </source>
</evidence>
<dbReference type="InterPro" id="IPR058533">
    <property type="entry name" value="Cation_efflux_TM"/>
</dbReference>
<dbReference type="PANTHER" id="PTHR43840:SF15">
    <property type="entry name" value="MITOCHONDRIAL METAL TRANSPORTER 1-RELATED"/>
    <property type="match status" value="1"/>
</dbReference>
<evidence type="ECO:0000313" key="9">
    <source>
        <dbReference type="EMBL" id="QQV78827.1"/>
    </source>
</evidence>
<keyword evidence="10" id="KW-1185">Reference proteome</keyword>
<dbReference type="GO" id="GO:0008324">
    <property type="term" value="F:monoatomic cation transmembrane transporter activity"/>
    <property type="evidence" value="ECO:0007669"/>
    <property type="project" value="InterPro"/>
</dbReference>
<feature type="transmembrane region" description="Helical" evidence="7">
    <location>
        <begin position="149"/>
        <end position="168"/>
    </location>
</feature>
<evidence type="ECO:0000256" key="6">
    <source>
        <dbReference type="ARBA" id="ARBA00023136"/>
    </source>
</evidence>
<dbReference type="Proteomes" id="UP000595894">
    <property type="component" value="Chromosome"/>
</dbReference>
<dbReference type="EMBL" id="CP061035">
    <property type="protein sequence ID" value="QQV78827.1"/>
    <property type="molecule type" value="Genomic_DNA"/>
</dbReference>
<gene>
    <name evidence="9" type="ORF">H5J25_04245</name>
</gene>
<dbReference type="Gene3D" id="1.20.1510.10">
    <property type="entry name" value="Cation efflux protein transmembrane domain"/>
    <property type="match status" value="1"/>
</dbReference>
<evidence type="ECO:0000256" key="7">
    <source>
        <dbReference type="SAM" id="Phobius"/>
    </source>
</evidence>
<feature type="transmembrane region" description="Helical" evidence="7">
    <location>
        <begin position="27"/>
        <end position="43"/>
    </location>
</feature>
<dbReference type="PANTHER" id="PTHR43840">
    <property type="entry name" value="MITOCHONDRIAL METAL TRANSPORTER 1-RELATED"/>
    <property type="match status" value="1"/>
</dbReference>
<keyword evidence="5 7" id="KW-1133">Transmembrane helix</keyword>
<feature type="transmembrane region" description="Helical" evidence="7">
    <location>
        <begin position="102"/>
        <end position="122"/>
    </location>
</feature>
<dbReference type="InterPro" id="IPR027469">
    <property type="entry name" value="Cation_efflux_TMD_sf"/>
</dbReference>
<evidence type="ECO:0000313" key="10">
    <source>
        <dbReference type="Proteomes" id="UP000595894"/>
    </source>
</evidence>
<feature type="domain" description="Cation efflux protein transmembrane" evidence="8">
    <location>
        <begin position="5"/>
        <end position="197"/>
    </location>
</feature>
<evidence type="ECO:0000256" key="2">
    <source>
        <dbReference type="ARBA" id="ARBA00008114"/>
    </source>
</evidence>
<reference evidence="10" key="1">
    <citation type="submission" date="2020-09" db="EMBL/GenBank/DDBJ databases">
        <title>Sphingomonas sp., a new species isolated from pork steak.</title>
        <authorList>
            <person name="Heidler von Heilborn D."/>
        </authorList>
    </citation>
    <scope>NUCLEOTIDE SEQUENCE [LARGE SCALE GENOMIC DNA]</scope>
</reference>
<dbReference type="AlphaFoldDB" id="A0A974NXQ2"/>
<protein>
    <submittedName>
        <fullName evidence="9">Cation diffusion facilitator family transporter</fullName>
    </submittedName>
</protein>
<keyword evidence="3" id="KW-0813">Transport</keyword>
<dbReference type="Pfam" id="PF01545">
    <property type="entry name" value="Cation_efflux"/>
    <property type="match status" value="1"/>
</dbReference>
<keyword evidence="4 7" id="KW-0812">Transmembrane</keyword>
<dbReference type="SUPFAM" id="SSF161111">
    <property type="entry name" value="Cation efflux protein transmembrane domain-like"/>
    <property type="match status" value="1"/>
</dbReference>
<accession>A0A974NXQ2</accession>
<evidence type="ECO:0000259" key="8">
    <source>
        <dbReference type="Pfam" id="PF01545"/>
    </source>
</evidence>
<dbReference type="InterPro" id="IPR002524">
    <property type="entry name" value="Cation_efflux"/>
</dbReference>
<evidence type="ECO:0000256" key="1">
    <source>
        <dbReference type="ARBA" id="ARBA00004141"/>
    </source>
</evidence>
<proteinExistence type="inferred from homology"/>
<comment type="similarity">
    <text evidence="2">Belongs to the cation diffusion facilitator (CDF) transporter (TC 2.A.4) family.</text>
</comment>
<sequence>MSSIIAVMWLAMGSSQAMKTALVEDVLSLIPAVVFLVALHFEGRKPTGAFPFGFDRVQSLSSLIAAVALCGVGGILIFDSVASLLSQEHPTMPPVRLLGQEIWQGWVMIGGLLYSIVPPVILGRLKQPIARRLQDEVLDTDAMMQKADWMTGLTGIIGVLGVGFGYWWTDAAAGALISISILKDGITSLRVATAELVDGTPRRLGQIELAEDARKLREALVELYPSSTVRLRATGRYIHAEVCGPIPDRIPSRDEVWRGDPDRAWRLAQVSFVPQTG</sequence>
<comment type="subcellular location">
    <subcellularLocation>
        <location evidence="1">Membrane</location>
        <topology evidence="1">Multi-pass membrane protein</topology>
    </subcellularLocation>
</comment>
<evidence type="ECO:0000256" key="5">
    <source>
        <dbReference type="ARBA" id="ARBA00022989"/>
    </source>
</evidence>